<name>A0A5A9GFC3_AZOLI</name>
<protein>
    <submittedName>
        <fullName evidence="1">Uncharacterized protein</fullName>
    </submittedName>
</protein>
<dbReference type="OrthoDB" id="8222794at2"/>
<evidence type="ECO:0000313" key="2">
    <source>
        <dbReference type="Proteomes" id="UP000324927"/>
    </source>
</evidence>
<dbReference type="Proteomes" id="UP000324927">
    <property type="component" value="Unassembled WGS sequence"/>
</dbReference>
<sequence length="156" mass="18017">MQLCSECTKLTIRAFGIVAPDENENTPRTIPLDGTFWTMAKMDPIREAYDWGGELVQPMLYDHEFRKWLADLQPAEGGRLGGRPRLYDWDAWWAEAVRWLIDPANGDRRTLRTLRNHLYQWTTDTMGDNAPSDDAMRKKLNLAAPQRIRERLANGG</sequence>
<proteinExistence type="predicted"/>
<evidence type="ECO:0000313" key="1">
    <source>
        <dbReference type="EMBL" id="KAA0591979.1"/>
    </source>
</evidence>
<gene>
    <name evidence="1" type="ORF">FZ942_29190</name>
</gene>
<accession>A0A5A9GFC3</accession>
<dbReference type="AlphaFoldDB" id="A0A5A9GFC3"/>
<reference evidence="1 2" key="1">
    <citation type="submission" date="2019-08" db="EMBL/GenBank/DDBJ databases">
        <authorList>
            <person name="Grouzdev D."/>
            <person name="Tikhonova E."/>
            <person name="Kravchenko I."/>
        </authorList>
    </citation>
    <scope>NUCLEOTIDE SEQUENCE [LARGE SCALE GENOMIC DNA]</scope>
    <source>
        <strain evidence="1 2">59b</strain>
    </source>
</reference>
<dbReference type="EMBL" id="VTTN01000018">
    <property type="protein sequence ID" value="KAA0591979.1"/>
    <property type="molecule type" value="Genomic_DNA"/>
</dbReference>
<comment type="caution">
    <text evidence="1">The sequence shown here is derived from an EMBL/GenBank/DDBJ whole genome shotgun (WGS) entry which is preliminary data.</text>
</comment>
<organism evidence="1 2">
    <name type="scientific">Azospirillum lipoferum</name>
    <dbReference type="NCBI Taxonomy" id="193"/>
    <lineage>
        <taxon>Bacteria</taxon>
        <taxon>Pseudomonadati</taxon>
        <taxon>Pseudomonadota</taxon>
        <taxon>Alphaproteobacteria</taxon>
        <taxon>Rhodospirillales</taxon>
        <taxon>Azospirillaceae</taxon>
        <taxon>Azospirillum</taxon>
    </lineage>
</organism>
<keyword evidence="2" id="KW-1185">Reference proteome</keyword>